<dbReference type="SUPFAM" id="SSF81382">
    <property type="entry name" value="Skp1 dimerisation domain-like"/>
    <property type="match status" value="1"/>
</dbReference>
<keyword evidence="3" id="KW-1185">Reference proteome</keyword>
<dbReference type="EMBL" id="CAJZBQ010000018">
    <property type="protein sequence ID" value="CAG9317566.1"/>
    <property type="molecule type" value="Genomic_DNA"/>
</dbReference>
<organism evidence="2 3">
    <name type="scientific">Blepharisma stoltei</name>
    <dbReference type="NCBI Taxonomy" id="1481888"/>
    <lineage>
        <taxon>Eukaryota</taxon>
        <taxon>Sar</taxon>
        <taxon>Alveolata</taxon>
        <taxon>Ciliophora</taxon>
        <taxon>Postciliodesmatophora</taxon>
        <taxon>Heterotrichea</taxon>
        <taxon>Heterotrichida</taxon>
        <taxon>Blepharismidae</taxon>
        <taxon>Blepharisma</taxon>
    </lineage>
</organism>
<accession>A0AAU9IZP2</accession>
<proteinExistence type="inferred from homology"/>
<dbReference type="GO" id="GO:0006511">
    <property type="term" value="P:ubiquitin-dependent protein catabolic process"/>
    <property type="evidence" value="ECO:0007669"/>
    <property type="project" value="InterPro"/>
</dbReference>
<name>A0AAU9IZP2_9CILI</name>
<dbReference type="AlphaFoldDB" id="A0AAU9IZP2"/>
<evidence type="ECO:0000256" key="1">
    <source>
        <dbReference type="ARBA" id="ARBA00009993"/>
    </source>
</evidence>
<comment type="caution">
    <text evidence="2">The sequence shown here is derived from an EMBL/GenBank/DDBJ whole genome shotgun (WGS) entry which is preliminary data.</text>
</comment>
<dbReference type="SUPFAM" id="SSF54695">
    <property type="entry name" value="POZ domain"/>
    <property type="match status" value="1"/>
</dbReference>
<reference evidence="2" key="1">
    <citation type="submission" date="2021-09" db="EMBL/GenBank/DDBJ databases">
        <authorList>
            <consortium name="AG Swart"/>
            <person name="Singh M."/>
            <person name="Singh A."/>
            <person name="Seah K."/>
            <person name="Emmerich C."/>
        </authorList>
    </citation>
    <scope>NUCLEOTIDE SEQUENCE</scope>
    <source>
        <strain evidence="2">ATCC30299</strain>
    </source>
</reference>
<dbReference type="Proteomes" id="UP001162131">
    <property type="component" value="Unassembled WGS sequence"/>
</dbReference>
<dbReference type="SMART" id="SM00512">
    <property type="entry name" value="Skp1"/>
    <property type="match status" value="1"/>
</dbReference>
<dbReference type="InterPro" id="IPR036296">
    <property type="entry name" value="SKP1-like_dim_sf"/>
</dbReference>
<comment type="similarity">
    <text evidence="1">Belongs to the SKP1 family.</text>
</comment>
<evidence type="ECO:0000313" key="3">
    <source>
        <dbReference type="Proteomes" id="UP001162131"/>
    </source>
</evidence>
<dbReference type="Gene3D" id="3.30.710.10">
    <property type="entry name" value="Potassium Channel Kv1.1, Chain A"/>
    <property type="match status" value="1"/>
</dbReference>
<evidence type="ECO:0008006" key="4">
    <source>
        <dbReference type="Google" id="ProtNLM"/>
    </source>
</evidence>
<sequence length="168" mass="19868">MGETIELISFEGKSYKVPHEIVELSEFLREIPDVSSPIYLDALEIDSETLDMIIDYLSYHRYNPPVYRALAKDIDIKTYIDPWDRYFFEKTSQENQLKLLLAAKRLDLYPLQTLICIEIACYLKDLNVKDYINDFHLFLDMDEDTEELLKIDNYWALEETSINSKSSF</sequence>
<evidence type="ECO:0000313" key="2">
    <source>
        <dbReference type="EMBL" id="CAG9317566.1"/>
    </source>
</evidence>
<dbReference type="InterPro" id="IPR011333">
    <property type="entry name" value="SKP1/BTB/POZ_sf"/>
</dbReference>
<protein>
    <recommendedName>
        <fullName evidence="4">SKP1 component POZ domain-containing protein</fullName>
    </recommendedName>
</protein>
<dbReference type="InterPro" id="IPR001232">
    <property type="entry name" value="SKP1-like"/>
</dbReference>
<gene>
    <name evidence="2" type="ORF">BSTOLATCC_MIC18810</name>
</gene>